<feature type="domain" description="Xylose isomerase-like TIM barrel" evidence="1">
    <location>
        <begin position="32"/>
        <end position="289"/>
    </location>
</feature>
<reference evidence="2" key="1">
    <citation type="submission" date="2020-02" db="EMBL/GenBank/DDBJ databases">
        <authorList>
            <person name="Meier V. D."/>
        </authorList>
    </citation>
    <scope>NUCLEOTIDE SEQUENCE</scope>
    <source>
        <strain evidence="2">AVDCRST_MAG78</strain>
    </source>
</reference>
<dbReference type="PANTHER" id="PTHR12110:SF41">
    <property type="entry name" value="INOSOSE DEHYDRATASE"/>
    <property type="match status" value="1"/>
</dbReference>
<dbReference type="EC" id="4.2.1.44" evidence="2"/>
<dbReference type="AlphaFoldDB" id="A0A6J4QK90"/>
<sequence>MNQEARIAGAPISWGVNEVPGWGYQMGARRVLEEAASLGLPAIESGPEGFLPEYPAEASRVLGRHGLRLVGGFVPVVLHHADAREEGLASVERQAGFFAAAGADVLILAADTEGDGYEETVELDAVAWDELFEGLSLAEEIGARHGLTVAVHPHFGTAIERPHHVRRFLEGCETGLCLDTGHLVVGGDDPVKVAELAAGRVSIVHLKDVDRLLADLVAAGKIGFEDAVRQGVFKALGDGDVETGRVIGLLEESGYEGWYVLEQDVMLDDEPEDGEGPIEDVRKSLEFVRSVLDGEGEDKA</sequence>
<dbReference type="SUPFAM" id="SSF51658">
    <property type="entry name" value="Xylose isomerase-like"/>
    <property type="match status" value="1"/>
</dbReference>
<evidence type="ECO:0000313" key="2">
    <source>
        <dbReference type="EMBL" id="CAA9439767.1"/>
    </source>
</evidence>
<organism evidence="2">
    <name type="scientific">uncultured Rubrobacteraceae bacterium</name>
    <dbReference type="NCBI Taxonomy" id="349277"/>
    <lineage>
        <taxon>Bacteria</taxon>
        <taxon>Bacillati</taxon>
        <taxon>Actinomycetota</taxon>
        <taxon>Rubrobacteria</taxon>
        <taxon>Rubrobacterales</taxon>
        <taxon>Rubrobacteraceae</taxon>
        <taxon>environmental samples</taxon>
    </lineage>
</organism>
<keyword evidence="2" id="KW-0456">Lyase</keyword>
<dbReference type="Gene3D" id="3.20.20.150">
    <property type="entry name" value="Divalent-metal-dependent TIM barrel enzymes"/>
    <property type="match status" value="1"/>
</dbReference>
<dbReference type="GO" id="GO:0050114">
    <property type="term" value="F:myo-inosose-2 dehydratase activity"/>
    <property type="evidence" value="ECO:0007669"/>
    <property type="project" value="UniProtKB-EC"/>
</dbReference>
<dbReference type="EMBL" id="CADCVB010000153">
    <property type="protein sequence ID" value="CAA9439767.1"/>
    <property type="molecule type" value="Genomic_DNA"/>
</dbReference>
<gene>
    <name evidence="2" type="ORF">AVDCRST_MAG78-2319</name>
</gene>
<dbReference type="PANTHER" id="PTHR12110">
    <property type="entry name" value="HYDROXYPYRUVATE ISOMERASE"/>
    <property type="match status" value="1"/>
</dbReference>
<dbReference type="Pfam" id="PF01261">
    <property type="entry name" value="AP_endonuc_2"/>
    <property type="match status" value="1"/>
</dbReference>
<evidence type="ECO:0000259" key="1">
    <source>
        <dbReference type="Pfam" id="PF01261"/>
    </source>
</evidence>
<name>A0A6J4QK90_9ACTN</name>
<dbReference type="InterPro" id="IPR036237">
    <property type="entry name" value="Xyl_isomerase-like_sf"/>
</dbReference>
<dbReference type="InterPro" id="IPR013022">
    <property type="entry name" value="Xyl_isomerase-like_TIM-brl"/>
</dbReference>
<proteinExistence type="predicted"/>
<protein>
    <submittedName>
        <fullName evidence="2">Inosose dehydratase</fullName>
        <ecNumber evidence="2">4.2.1.44</ecNumber>
    </submittedName>
</protein>
<dbReference type="InterPro" id="IPR050312">
    <property type="entry name" value="IolE/XylAMocC-like"/>
</dbReference>
<accession>A0A6J4QK90</accession>